<keyword evidence="5" id="KW-1185">Reference proteome</keyword>
<dbReference type="InterPro" id="IPR001343">
    <property type="entry name" value="Hemolysn_Ca-bd"/>
</dbReference>
<evidence type="ECO:0000256" key="1">
    <source>
        <dbReference type="ARBA" id="ARBA00004613"/>
    </source>
</evidence>
<dbReference type="SUPFAM" id="SSF51120">
    <property type="entry name" value="beta-Roll"/>
    <property type="match status" value="2"/>
</dbReference>
<evidence type="ECO:0000313" key="5">
    <source>
        <dbReference type="Proteomes" id="UP001151081"/>
    </source>
</evidence>
<feature type="transmembrane region" description="Helical" evidence="3">
    <location>
        <begin position="436"/>
        <end position="456"/>
    </location>
</feature>
<dbReference type="InterPro" id="IPR011049">
    <property type="entry name" value="Serralysin-like_metalloprot_C"/>
</dbReference>
<dbReference type="EMBL" id="JAGTJJ010000019">
    <property type="protein sequence ID" value="MDC3984182.1"/>
    <property type="molecule type" value="Genomic_DNA"/>
</dbReference>
<keyword evidence="3" id="KW-0472">Membrane</keyword>
<dbReference type="InterPro" id="IPR018511">
    <property type="entry name" value="Hemolysin-typ_Ca-bd_CS"/>
</dbReference>
<name>A0A9X3X5V0_9BACT</name>
<dbReference type="PRINTS" id="PR00313">
    <property type="entry name" value="CABNDNGRPT"/>
</dbReference>
<dbReference type="Gene3D" id="2.150.10.10">
    <property type="entry name" value="Serralysin-like metalloprotease, C-terminal"/>
    <property type="match status" value="1"/>
</dbReference>
<dbReference type="RefSeq" id="WP_272419258.1">
    <property type="nucleotide sequence ID" value="NZ_JAGTJJ010000019.1"/>
</dbReference>
<reference evidence="4 5" key="1">
    <citation type="submission" date="2021-04" db="EMBL/GenBank/DDBJ databases">
        <title>Genome analysis of Polyangium sp.</title>
        <authorList>
            <person name="Li Y."/>
            <person name="Wang J."/>
        </authorList>
    </citation>
    <scope>NUCLEOTIDE SEQUENCE [LARGE SCALE GENOMIC DNA]</scope>
    <source>
        <strain evidence="4 5">SDU14</strain>
    </source>
</reference>
<keyword evidence="3" id="KW-1133">Transmembrane helix</keyword>
<keyword evidence="3" id="KW-0812">Transmembrane</keyword>
<keyword evidence="2" id="KW-0964">Secreted</keyword>
<feature type="transmembrane region" description="Helical" evidence="3">
    <location>
        <begin position="402"/>
        <end position="424"/>
    </location>
</feature>
<gene>
    <name evidence="4" type="ORF">KEG57_26980</name>
</gene>
<comment type="subcellular location">
    <subcellularLocation>
        <location evidence="1">Secreted</location>
    </subcellularLocation>
</comment>
<comment type="caution">
    <text evidence="4">The sequence shown here is derived from an EMBL/GenBank/DDBJ whole genome shotgun (WGS) entry which is preliminary data.</text>
</comment>
<dbReference type="PANTHER" id="PTHR38340:SF1">
    <property type="entry name" value="S-LAYER PROTEIN"/>
    <property type="match status" value="1"/>
</dbReference>
<organism evidence="4 5">
    <name type="scientific">Polyangium jinanense</name>
    <dbReference type="NCBI Taxonomy" id="2829994"/>
    <lineage>
        <taxon>Bacteria</taxon>
        <taxon>Pseudomonadati</taxon>
        <taxon>Myxococcota</taxon>
        <taxon>Polyangia</taxon>
        <taxon>Polyangiales</taxon>
        <taxon>Polyangiaceae</taxon>
        <taxon>Polyangium</taxon>
    </lineage>
</organism>
<evidence type="ECO:0008006" key="6">
    <source>
        <dbReference type="Google" id="ProtNLM"/>
    </source>
</evidence>
<protein>
    <recommendedName>
        <fullName evidence="6">Ca2+-binding RTX toxin-like protein</fullName>
    </recommendedName>
</protein>
<feature type="transmembrane region" description="Helical" evidence="3">
    <location>
        <begin position="361"/>
        <end position="382"/>
    </location>
</feature>
<dbReference type="PROSITE" id="PS00330">
    <property type="entry name" value="HEMOLYSIN_CALCIUM"/>
    <property type="match status" value="1"/>
</dbReference>
<dbReference type="GO" id="GO:0005576">
    <property type="term" value="C:extracellular region"/>
    <property type="evidence" value="ECO:0007669"/>
    <property type="project" value="UniProtKB-SubCell"/>
</dbReference>
<sequence length="1924" mass="205181">MTTTTPDIFGIDSQAAYMKQLGLDLSRKAASYATDPTSTALNPLSALDTLATSMKASGVPQEYVDAVLALKNDADILAAVDLFQKSLQGKANIHDLKDLVPPLADSETASQGDAGLNGAVLTGQVTPEGETDLIRFSDYLGGSTAGKTFADIPQHFSDLSNGITNMTLFRFQVLQDRLDSLSGDLATLIAEDKVNIKDFATNADTSFREGRGYTVDLDGKVNDASRAKIAASGESPKSKLLHTTFLANVELERQRTKVASRLQAQKILGKIGTGIEAATAGFNVGMGGVNIGAGDEMIQNAERRYARGEISRAEYDQQIQDGRLRIARGTFGIGDGLNSIRKLVMDKVGDSVKNLSKGAKLGLRFASVVGGAFSIGMGVVSITENSIAADRARNSGNIGGAAMYGIMAALDTVSLVLDGVSMVLDCIPGIGTALSFVVDLINTIVGLVNMIIGFFADLVDTRTPEQKLKAALDEHVNSPAFQKYLDQQAQLYKEQGYDLFQFIVDAKAMGLEEEGADGTTVDKEIVRKLSAKALADGNDSNLRLALVDASSIGRELRGRLNDDLIRAGVGNDSVYGEAGDDLLFGDADDDALYGGLGNDYLVGGTGRDSLYGEAGNDWLVVEPGIDIVADGGTGKDTLELSAEFFSLNAGSNPKAIISGYDSINRVYVDLSAQATTTKGRAGLALGALLNGLPALANPLHRPAFPAGSAHETKLINTLFSMSTAQSVAESTLTGKYFWYLANKDGLKYLTDGRYFYAYGTRNGVVGLWKSTYDISTIPSSLAVYDSTNCVMAYTTDGKELEAALVFAFKSTTQISGIEAVCESSGTSPNVFTDVNSQVIGDSSVSLIDLHYGHNEYAYTGNGDTVVSFSAGPSPQWQIWKYIIGGDGDNVLIINGSKWASTTRPNSINVTNKFVLLDHDIDLARANRVPNAANEYVWPANAAENKVDRGIFIKNMQTIQLSNRTYDNTWDSVSFHVDATNLREGHRFIVDSKRDFLRLVGTAGDDSFMLQTVTGEDNQIDGYAGRNLLSLEHFTSSGFVEVDIDAPAFSMGGTLKGTGIKAYLKNIHSVRGNAKVLSIKGHSTQANLLIASGGQCTVEARGGSNTLVAMRGRHKLIGGTGADTYTISGPNIEETAVITVVRDKTAGLIAKAPGGTWSAPSLTLAPLVDDVAEIQLSSPLFLDDNGVRSATGKGTFTVSADKRKLVYTPGSAFNDLPVGESAVVRVVYTTTGSTATIYEASPGNRIKLENIAAKSDLRFAISANGDLRICNASYVTIFTDLRFGELYRSGITSLETLVVDFITRFTSIELFSATPPGIIIEAGEIFDMFFAQLGYSYISNPSIFDNMIDTAKFGGINAFDMLGGDNLILAKRKRATYAASGGNDIFDASSFVDSGTQSETLIKTGNGNDVVIIGNNAETVKVRFIADGQTTKQGIKTLVLKEISVNGVGITQSGAQLTLTVGANTVAILDTSPDVILFKYSWGSILIDDVGAYVTARKAGASYIHRRQYDANRKQALMATDLNRSQVLLHIAFKSYGLDLQLKSGSQVLYGFSMSMTLTPALDALTVARAFQLQFQRGMFFKDGTIDSAGVRAFIMERLRNPSGHSFLGSTTFPNVVDMTQVASPCTVPNGNALIFANKAGTSVTAGTGNNIIKVTASNVTVGTGSPPTDTGDSIVLIQSGLENVTVKLIGQGYTRPFGYRYVIMDGIDSMSVSYFNLNGSALGAGVWSDTPFLMKYGATTIAKFDAVPTWFLFGRGDEYDIIENGVSYLDQRARGTWIQRLVFNRDKLVTMSALDVDSTAFVLSGTWSSSQVTLALKNNAGATLYQFNLAGDSRTTVKSGDVALMIAAKLPGGIRFRDRSYVGDAFVQFLMSKLTSNTIQGVTIQEGAATQTLAQAIAADTTYKKYIDVLAKAQVSVTITNLDP</sequence>
<dbReference type="InterPro" id="IPR050557">
    <property type="entry name" value="RTX_toxin/Mannuronan_C5-epim"/>
</dbReference>
<evidence type="ECO:0000313" key="4">
    <source>
        <dbReference type="EMBL" id="MDC3984182.1"/>
    </source>
</evidence>
<proteinExistence type="predicted"/>
<dbReference type="Proteomes" id="UP001151081">
    <property type="component" value="Unassembled WGS sequence"/>
</dbReference>
<dbReference type="PANTHER" id="PTHR38340">
    <property type="entry name" value="S-LAYER PROTEIN"/>
    <property type="match status" value="1"/>
</dbReference>
<evidence type="ECO:0000256" key="2">
    <source>
        <dbReference type="ARBA" id="ARBA00022525"/>
    </source>
</evidence>
<evidence type="ECO:0000256" key="3">
    <source>
        <dbReference type="SAM" id="Phobius"/>
    </source>
</evidence>
<dbReference type="Pfam" id="PF00353">
    <property type="entry name" value="HemolysinCabind"/>
    <property type="match status" value="2"/>
</dbReference>
<accession>A0A9X3X5V0</accession>
<dbReference type="GO" id="GO:0005509">
    <property type="term" value="F:calcium ion binding"/>
    <property type="evidence" value="ECO:0007669"/>
    <property type="project" value="InterPro"/>
</dbReference>